<name>A0A2T9WV43_NANST</name>
<gene>
    <name evidence="1" type="ORF">DDW05_00135</name>
</gene>
<dbReference type="AlphaFoldDB" id="A0A2T9WV43"/>
<dbReference type="EMBL" id="QEFH01000001">
    <property type="protein sequence ID" value="PVU71697.1"/>
    <property type="molecule type" value="Genomic_DNA"/>
</dbReference>
<accession>A0A2T9WV43</accession>
<evidence type="ECO:0000313" key="1">
    <source>
        <dbReference type="EMBL" id="PVU71697.1"/>
    </source>
</evidence>
<organism evidence="1 2">
    <name type="scientific">Nanobsidianus stetteri</name>
    <dbReference type="NCBI Taxonomy" id="1294122"/>
    <lineage>
        <taxon>Archaea</taxon>
        <taxon>Nanobdellota</taxon>
        <taxon>Candidatus Nanoarchaeia</taxon>
        <taxon>Nanoarchaeales</taxon>
        <taxon>Nanopusillaceae</taxon>
        <taxon>Candidatus Nanobsidianus</taxon>
    </lineage>
</organism>
<sequence length="248" mass="29140">MVLDDIQQKSQEEYKGGLDEILQFGDILAEARREHLMKIAKILLQAVAMRIFDGEIWELYIPLNEKTGETYIYLEGIARSQMPIFREKSYIGRVVYDFRGIVSIKDDKLKLELIRGRALREETYSNREKMEKDEYERQKTGLSYLGKLSKMDEMLSRAIQHLEGKLYVKGVGERKRIDLEYNVLTGNLKIDLCGDAIREVPEDTYRNTLYSLINDYRYPIERKCIELEGKREISGIILNTNYRTEFIV</sequence>
<protein>
    <submittedName>
        <fullName evidence="1">Uncharacterized protein</fullName>
    </submittedName>
</protein>
<dbReference type="Proteomes" id="UP000245908">
    <property type="component" value="Unassembled WGS sequence"/>
</dbReference>
<proteinExistence type="predicted"/>
<evidence type="ECO:0000313" key="2">
    <source>
        <dbReference type="Proteomes" id="UP000245908"/>
    </source>
</evidence>
<reference evidence="1 2" key="1">
    <citation type="journal article" date="2015" name="Appl. Environ. Microbiol.">
        <title>Nanoarchaeota, Their Sulfolobales Host, and Nanoarchaeota Virus Distribution across Yellowstone National Park Hot Springs.</title>
        <authorList>
            <person name="Munson-McGee J.H."/>
            <person name="Field E.K."/>
            <person name="Bateson M."/>
            <person name="Rooney C."/>
            <person name="Stepanauskas R."/>
            <person name="Young M.J."/>
        </authorList>
    </citation>
    <scope>NUCLEOTIDE SEQUENCE [LARGE SCALE GENOMIC DNA]</scope>
    <source>
        <strain evidence="1">SCGC AB-777_O03</strain>
    </source>
</reference>
<comment type="caution">
    <text evidence="1">The sequence shown here is derived from an EMBL/GenBank/DDBJ whole genome shotgun (WGS) entry which is preliminary data.</text>
</comment>